<dbReference type="Pfam" id="PF00728">
    <property type="entry name" value="Glyco_hydro_20"/>
    <property type="match status" value="2"/>
</dbReference>
<evidence type="ECO:0000256" key="1">
    <source>
        <dbReference type="ARBA" id="ARBA00001231"/>
    </source>
</evidence>
<dbReference type="EC" id="3.2.1.52" evidence="3"/>
<reference evidence="8" key="1">
    <citation type="submission" date="2019-06" db="EMBL/GenBank/DDBJ databases">
        <title>Whole genome shotgun sequence of Cellulomonas cellasea NBRC 3753.</title>
        <authorList>
            <person name="Hosoyama A."/>
            <person name="Uohara A."/>
            <person name="Ohji S."/>
            <person name="Ichikawa N."/>
        </authorList>
    </citation>
    <scope>NUCLEOTIDE SEQUENCE [LARGE SCALE GENOMIC DNA]</scope>
    <source>
        <strain evidence="8">NBRC 3753</strain>
    </source>
</reference>
<dbReference type="PANTHER" id="PTHR22600">
    <property type="entry name" value="BETA-HEXOSAMINIDASE"/>
    <property type="match status" value="1"/>
</dbReference>
<dbReference type="InterPro" id="IPR025705">
    <property type="entry name" value="Beta_hexosaminidase_sua/sub"/>
</dbReference>
<dbReference type="Gene3D" id="3.30.379.10">
    <property type="entry name" value="Chitobiase/beta-hexosaminidase domain 2-like"/>
    <property type="match status" value="1"/>
</dbReference>
<evidence type="ECO:0000313" key="9">
    <source>
        <dbReference type="Proteomes" id="UP000317046"/>
    </source>
</evidence>
<dbReference type="Pfam" id="PF02838">
    <property type="entry name" value="Glyco_hydro_20b"/>
    <property type="match status" value="1"/>
</dbReference>
<dbReference type="RefSeq" id="WP_141372787.1">
    <property type="nucleotide sequence ID" value="NZ_BJLR01000035.1"/>
</dbReference>
<dbReference type="PRINTS" id="PR00738">
    <property type="entry name" value="GLHYDRLASE20"/>
</dbReference>
<evidence type="ECO:0000256" key="5">
    <source>
        <dbReference type="ARBA" id="ARBA00023295"/>
    </source>
</evidence>
<dbReference type="GO" id="GO:0004563">
    <property type="term" value="F:beta-N-acetylhexosaminidase activity"/>
    <property type="evidence" value="ECO:0007669"/>
    <property type="project" value="UniProtKB-EC"/>
</dbReference>
<organism evidence="8 9">
    <name type="scientific">Cellulomonas cellasea</name>
    <dbReference type="NCBI Taxonomy" id="43670"/>
    <lineage>
        <taxon>Bacteria</taxon>
        <taxon>Bacillati</taxon>
        <taxon>Actinomycetota</taxon>
        <taxon>Actinomycetes</taxon>
        <taxon>Micrococcales</taxon>
        <taxon>Cellulomonadaceae</taxon>
        <taxon>Cellulomonas</taxon>
    </lineage>
</organism>
<comment type="caution">
    <text evidence="8">The sequence shown here is derived from an EMBL/GenBank/DDBJ whole genome shotgun (WGS) entry which is preliminary data.</text>
</comment>
<dbReference type="Gene3D" id="3.20.20.80">
    <property type="entry name" value="Glycosidases"/>
    <property type="match status" value="2"/>
</dbReference>
<dbReference type="PANTHER" id="PTHR22600:SF57">
    <property type="entry name" value="BETA-N-ACETYLHEXOSAMINIDASE"/>
    <property type="match status" value="1"/>
</dbReference>
<feature type="domain" description="Glycoside hydrolase family 20 catalytic" evidence="6">
    <location>
        <begin position="151"/>
        <end position="195"/>
    </location>
</feature>
<comment type="catalytic activity">
    <reaction evidence="1">
        <text>Hydrolysis of terminal non-reducing N-acetyl-D-hexosamine residues in N-acetyl-beta-D-hexosaminides.</text>
        <dbReference type="EC" id="3.2.1.52"/>
    </reaction>
</comment>
<dbReference type="SUPFAM" id="SSF55545">
    <property type="entry name" value="beta-N-acetylhexosaminidase-like domain"/>
    <property type="match status" value="1"/>
</dbReference>
<dbReference type="Proteomes" id="UP000317046">
    <property type="component" value="Unassembled WGS sequence"/>
</dbReference>
<evidence type="ECO:0000256" key="2">
    <source>
        <dbReference type="ARBA" id="ARBA00006285"/>
    </source>
</evidence>
<dbReference type="GO" id="GO:0005975">
    <property type="term" value="P:carbohydrate metabolic process"/>
    <property type="evidence" value="ECO:0007669"/>
    <property type="project" value="InterPro"/>
</dbReference>
<keyword evidence="4" id="KW-0378">Hydrolase</keyword>
<keyword evidence="5" id="KW-0326">Glycosidase</keyword>
<evidence type="ECO:0000313" key="8">
    <source>
        <dbReference type="EMBL" id="GEA89710.1"/>
    </source>
</evidence>
<keyword evidence="9" id="KW-1185">Reference proteome</keyword>
<protein>
    <recommendedName>
        <fullName evidence="3">beta-N-acetylhexosaminidase</fullName>
        <ecNumber evidence="3">3.2.1.52</ecNumber>
    </recommendedName>
</protein>
<evidence type="ECO:0000256" key="4">
    <source>
        <dbReference type="ARBA" id="ARBA00022801"/>
    </source>
</evidence>
<evidence type="ECO:0000259" key="6">
    <source>
        <dbReference type="Pfam" id="PF00728"/>
    </source>
</evidence>
<dbReference type="InterPro" id="IPR029018">
    <property type="entry name" value="Hex-like_dom2"/>
</dbReference>
<evidence type="ECO:0000256" key="3">
    <source>
        <dbReference type="ARBA" id="ARBA00012663"/>
    </source>
</evidence>
<accession>A0A4Y3L3L2</accession>
<dbReference type="AlphaFoldDB" id="A0A4Y3L3L2"/>
<feature type="domain" description="Glycoside hydrolase family 20 catalytic" evidence="6">
    <location>
        <begin position="289"/>
        <end position="407"/>
    </location>
</feature>
<comment type="similarity">
    <text evidence="2">Belongs to the glycosyl hydrolase 20 family.</text>
</comment>
<dbReference type="SUPFAM" id="SSF51445">
    <property type="entry name" value="(Trans)glycosidases"/>
    <property type="match status" value="1"/>
</dbReference>
<proteinExistence type="inferred from homology"/>
<gene>
    <name evidence="8" type="ORF">CCE01nite_36590</name>
</gene>
<evidence type="ECO:0000259" key="7">
    <source>
        <dbReference type="Pfam" id="PF02838"/>
    </source>
</evidence>
<dbReference type="EMBL" id="BJLR01000035">
    <property type="protein sequence ID" value="GEA89710.1"/>
    <property type="molecule type" value="Genomic_DNA"/>
</dbReference>
<name>A0A4Y3L3L2_9CELL</name>
<feature type="domain" description="Beta-hexosaminidase bacterial type N-terminal" evidence="7">
    <location>
        <begin position="6"/>
        <end position="148"/>
    </location>
</feature>
<dbReference type="GO" id="GO:0030203">
    <property type="term" value="P:glycosaminoglycan metabolic process"/>
    <property type="evidence" value="ECO:0007669"/>
    <property type="project" value="TreeGrafter"/>
</dbReference>
<dbReference type="GO" id="GO:0016020">
    <property type="term" value="C:membrane"/>
    <property type="evidence" value="ECO:0007669"/>
    <property type="project" value="TreeGrafter"/>
</dbReference>
<dbReference type="InterPro" id="IPR015882">
    <property type="entry name" value="HEX_bac_N"/>
</dbReference>
<dbReference type="InterPro" id="IPR015883">
    <property type="entry name" value="Glyco_hydro_20_cat"/>
</dbReference>
<dbReference type="InterPro" id="IPR017853">
    <property type="entry name" value="GH"/>
</dbReference>
<sequence length="447" mass="46017">MTSPIALVPAPLRCEPLDGGPFALGAATSVAVGDSPGEIAVGYVAADLLGRLGRCPVELLVGADGADVVDDVVVLRVRQRPGRPPGTGPTTGPAGADERYVLRVEPGRVTVDGASTTALVRGLATLVQLLAGGVGGAVGAPAVLVEDAPRYAWRGLCVDVPPEALDVDDLKVVATLLAAYKLNVLHLRVPEHGGWDGGGDGGGAGGWCSTPAYAELVGFAELHGVTVLPEVDVLTPRAPAAQRDRSVRDAVAEVARATPGPWLHVGGRDVAPVPTVEDLRRVAEPVDAVVGSAHTVVGWAELAAVPLPRGSVLQHHDDARDPAPLVAAARAGVRVVLAPDAHARLDGPAGVRDCGAWDPAAHVPGLPASAVLGVEGVVRTRDVHDLDELMTLLLPRLAAVAEVGWSAPALHDWAGFRGRLAHHGVLWERAGLEWTPSPEVDWVPAEP</sequence>